<feature type="non-terminal residue" evidence="2">
    <location>
        <position position="234"/>
    </location>
</feature>
<dbReference type="AlphaFoldDB" id="A0A6J4H6R6"/>
<sequence length="234" mass="25594">DRSRRDQARRFRLHVRPVRHGRGHAGRAPGGRRRVPGGQGLAGRPQRVRHLVAADALRELDDRRPAAPGAHAVPGDRGAFRRPGHGPRRHRPHGGGGAPPRRVHRAAEAVSGGPGGAGPAPRPLPARRALQRRSRHAGSGEAPPRRRLRGGHLRGRSRLLQAAPLHLHQGRRLARRPHGRSAVRRQPRIRRGRGQGGRHARRLHRPAPPPLRPVAAPAGPDRAEHDGAGRRHRL</sequence>
<feature type="compositionally biased region" description="Basic and acidic residues" evidence="1">
    <location>
        <begin position="56"/>
        <end position="65"/>
    </location>
</feature>
<organism evidence="2">
    <name type="scientific">uncultured Acetobacteraceae bacterium</name>
    <dbReference type="NCBI Taxonomy" id="169975"/>
    <lineage>
        <taxon>Bacteria</taxon>
        <taxon>Pseudomonadati</taxon>
        <taxon>Pseudomonadota</taxon>
        <taxon>Alphaproteobacteria</taxon>
        <taxon>Acetobacterales</taxon>
        <taxon>Acetobacteraceae</taxon>
        <taxon>environmental samples</taxon>
    </lineage>
</organism>
<evidence type="ECO:0000256" key="1">
    <source>
        <dbReference type="SAM" id="MobiDB-lite"/>
    </source>
</evidence>
<feature type="compositionally biased region" description="Basic residues" evidence="1">
    <location>
        <begin position="80"/>
        <end position="93"/>
    </location>
</feature>
<feature type="compositionally biased region" description="Basic residues" evidence="1">
    <location>
        <begin position="145"/>
        <end position="157"/>
    </location>
</feature>
<evidence type="ECO:0000313" key="2">
    <source>
        <dbReference type="EMBL" id="CAA9214899.1"/>
    </source>
</evidence>
<feature type="compositionally biased region" description="Basic and acidic residues" evidence="1">
    <location>
        <begin position="221"/>
        <end position="234"/>
    </location>
</feature>
<name>A0A6J4H6R6_9PROT</name>
<feature type="non-terminal residue" evidence="2">
    <location>
        <position position="1"/>
    </location>
</feature>
<gene>
    <name evidence="2" type="ORF">AVDCRST_MAG04-326</name>
</gene>
<accession>A0A6J4H6R6</accession>
<keyword evidence="2" id="KW-0378">Hydrolase</keyword>
<feature type="compositionally biased region" description="Basic residues" evidence="1">
    <location>
        <begin position="10"/>
        <end position="35"/>
    </location>
</feature>
<reference evidence="2" key="1">
    <citation type="submission" date="2020-02" db="EMBL/GenBank/DDBJ databases">
        <authorList>
            <person name="Meier V. D."/>
        </authorList>
    </citation>
    <scope>NUCLEOTIDE SEQUENCE</scope>
    <source>
        <strain evidence="2">AVDCRST_MAG04</strain>
    </source>
</reference>
<proteinExistence type="predicted"/>
<feature type="compositionally biased region" description="Basic residues" evidence="1">
    <location>
        <begin position="168"/>
        <end position="205"/>
    </location>
</feature>
<feature type="region of interest" description="Disordered" evidence="1">
    <location>
        <begin position="1"/>
        <end position="234"/>
    </location>
</feature>
<protein>
    <submittedName>
        <fullName evidence="2">Haloacid dehalogenase-like hydrolase</fullName>
    </submittedName>
</protein>
<dbReference type="GO" id="GO:0016787">
    <property type="term" value="F:hydrolase activity"/>
    <property type="evidence" value="ECO:0007669"/>
    <property type="project" value="UniProtKB-KW"/>
</dbReference>
<dbReference type="EMBL" id="CADCTL010000022">
    <property type="protein sequence ID" value="CAA9214899.1"/>
    <property type="molecule type" value="Genomic_DNA"/>
</dbReference>